<feature type="transmembrane region" description="Helical" evidence="1">
    <location>
        <begin position="72"/>
        <end position="89"/>
    </location>
</feature>
<reference evidence="2 3" key="1">
    <citation type="submission" date="2016-05" db="EMBL/GenBank/DDBJ databases">
        <title>Bacillus thuringiensis and Bacillus weihenstephanensis as novel biocontrol agents of wilt causing Verticillium species.</title>
        <authorList>
            <person name="Hollensteiner J."/>
            <person name="Wemheuer F."/>
            <person name="Harting R."/>
            <person name="Kolarzyk A."/>
            <person name="Diaz-Valerio S."/>
            <person name="Poehlein A."/>
            <person name="Brzuszkiewicz E."/>
            <person name="Nesemann K."/>
            <person name="Braus-Stromeyer S."/>
            <person name="Braus G."/>
            <person name="Daniel R."/>
            <person name="Liesegang H."/>
        </authorList>
    </citation>
    <scope>NUCLEOTIDE SEQUENCE [LARGE SCALE GENOMIC DNA]</scope>
    <source>
        <strain evidence="2 3">GOE8</strain>
    </source>
</reference>
<gene>
    <name evidence="2" type="ORF">BWGOE8_37480</name>
</gene>
<dbReference type="SUPFAM" id="SSF81665">
    <property type="entry name" value="Calcium ATPase, transmembrane domain M"/>
    <property type="match status" value="1"/>
</dbReference>
<feature type="transmembrane region" description="Helical" evidence="1">
    <location>
        <begin position="43"/>
        <end position="60"/>
    </location>
</feature>
<keyword evidence="1" id="KW-1133">Transmembrane helix</keyword>
<dbReference type="PATRIC" id="fig|86662.25.peg.3845"/>
<accession>A0A1E8B4C1</accession>
<organism evidence="2 3">
    <name type="scientific">Bacillus mycoides</name>
    <dbReference type="NCBI Taxonomy" id="1405"/>
    <lineage>
        <taxon>Bacteria</taxon>
        <taxon>Bacillati</taxon>
        <taxon>Bacillota</taxon>
        <taxon>Bacilli</taxon>
        <taxon>Bacillales</taxon>
        <taxon>Bacillaceae</taxon>
        <taxon>Bacillus</taxon>
        <taxon>Bacillus cereus group</taxon>
    </lineage>
</organism>
<protein>
    <submittedName>
        <fullName evidence="2">Uncharacterized protein</fullName>
    </submittedName>
</protein>
<dbReference type="Proteomes" id="UP000175706">
    <property type="component" value="Unassembled WGS sequence"/>
</dbReference>
<evidence type="ECO:0000256" key="1">
    <source>
        <dbReference type="SAM" id="Phobius"/>
    </source>
</evidence>
<evidence type="ECO:0000313" key="2">
    <source>
        <dbReference type="EMBL" id="OFD74985.1"/>
    </source>
</evidence>
<keyword evidence="1" id="KW-0472">Membrane</keyword>
<dbReference type="EMBL" id="LXLT01000057">
    <property type="protein sequence ID" value="OFD74985.1"/>
    <property type="molecule type" value="Genomic_DNA"/>
</dbReference>
<evidence type="ECO:0000313" key="3">
    <source>
        <dbReference type="Proteomes" id="UP000175706"/>
    </source>
</evidence>
<proteinExistence type="predicted"/>
<dbReference type="AlphaFoldDB" id="A0A1E8B4C1"/>
<comment type="caution">
    <text evidence="2">The sequence shown here is derived from an EMBL/GenBank/DDBJ whole genome shotgun (WGS) entry which is preliminary data.</text>
</comment>
<feature type="transmembrane region" description="Helical" evidence="1">
    <location>
        <begin position="121"/>
        <end position="141"/>
    </location>
</feature>
<name>A0A1E8B4C1_BACMY</name>
<keyword evidence="1" id="KW-0812">Transmembrane</keyword>
<feature type="transmembrane region" description="Helical" evidence="1">
    <location>
        <begin position="147"/>
        <end position="166"/>
    </location>
</feature>
<sequence>MRGNMSKKRKRYNHYAKNIKKKRKRADSKPTLIQRMLRLTAKILYAIIVLFIISIVKYVILPDYWSELPVEVAVIPFFIFYFHLFDDIWPEKNRKNSRRKMKEIESKPTFIQRMLRLIAKISYVIIAICIYCIISIFVVSWGFLGDLLLGMLMIVFIVLYYQLFVWQNKNVNRNTSERKKSGDSDSDLSSGH</sequence>
<dbReference type="InterPro" id="IPR023298">
    <property type="entry name" value="ATPase_P-typ_TM_dom_sf"/>
</dbReference>